<feature type="region of interest" description="Disordered" evidence="1">
    <location>
        <begin position="424"/>
        <end position="481"/>
    </location>
</feature>
<dbReference type="InterPro" id="IPR021136">
    <property type="entry name" value="Flagellar_hook_control-like_C"/>
</dbReference>
<dbReference type="Gene3D" id="3.30.750.140">
    <property type="match status" value="1"/>
</dbReference>
<dbReference type="InterPro" id="IPR038610">
    <property type="entry name" value="FliK-like_C_sf"/>
</dbReference>
<dbReference type="Pfam" id="PF02120">
    <property type="entry name" value="Flg_hook"/>
    <property type="match status" value="1"/>
</dbReference>
<accession>A0AAU7KUK4</accession>
<organism evidence="3">
    <name type="scientific">Halomonas sp. H10-59</name>
    <dbReference type="NCBI Taxonomy" id="2950874"/>
    <lineage>
        <taxon>Bacteria</taxon>
        <taxon>Pseudomonadati</taxon>
        <taxon>Pseudomonadota</taxon>
        <taxon>Gammaproteobacteria</taxon>
        <taxon>Oceanospirillales</taxon>
        <taxon>Halomonadaceae</taxon>
        <taxon>Halomonas</taxon>
    </lineage>
</organism>
<dbReference type="InterPro" id="IPR052563">
    <property type="entry name" value="FliK"/>
</dbReference>
<sequence>MDLTLLGLAGPVSSQASGSKGAAAPVGGDFAQRLAALGGQAAPLDNTGRPANGQTSDKAFSDQDHSEPQDWTLALLAVASSAPGPHGQPAAGADQLASSALGAPGLNGAPRDATGAALAGQLPGGAHALLTQGGAASQQALPLDVAAQATPALSTSPLSGPSAQSQLSPQVRAQAQVQVQVQNQAPALQSAALDATAATENAPAQSRLAQDALPALHRLPRAEHPVDRAPSAAQQAAMAAGSNAQGNLQGQAPVAPAGLAPGALAPDTAGWMAQGTGSGAAELRPGEILAGAARGEADASLDAVLSPTASQARGASPFGSSLAAAMPPGTNASLSFNQAAWPQQLGQTLARLTSQGGAGEQQVELRLHPAELGSLGVTLKLGEHGAQAQFFSAHAQVRQALEQAIPQLREALAEQGIQLGDASVSDQGAQFGGQQPSDSRGQTSLAASGQGKGESMEPATTASSAPDQRHDSDDGRVDIYA</sequence>
<feature type="compositionally biased region" description="Low complexity" evidence="1">
    <location>
        <begin position="79"/>
        <end position="93"/>
    </location>
</feature>
<evidence type="ECO:0000256" key="1">
    <source>
        <dbReference type="SAM" id="MobiDB-lite"/>
    </source>
</evidence>
<feature type="region of interest" description="Disordered" evidence="1">
    <location>
        <begin position="152"/>
        <end position="171"/>
    </location>
</feature>
<dbReference type="EMBL" id="CP098828">
    <property type="protein sequence ID" value="XBO75040.1"/>
    <property type="molecule type" value="Genomic_DNA"/>
</dbReference>
<feature type="compositionally biased region" description="Low complexity" evidence="1">
    <location>
        <begin position="13"/>
        <end position="24"/>
    </location>
</feature>
<dbReference type="PANTHER" id="PTHR37533">
    <property type="entry name" value="FLAGELLAR HOOK-LENGTH CONTROL PROTEIN"/>
    <property type="match status" value="1"/>
</dbReference>
<evidence type="ECO:0000259" key="2">
    <source>
        <dbReference type="Pfam" id="PF02120"/>
    </source>
</evidence>
<keyword evidence="3" id="KW-0966">Cell projection</keyword>
<dbReference type="CDD" id="cd17470">
    <property type="entry name" value="T3SS_Flik_C"/>
    <property type="match status" value="1"/>
</dbReference>
<feature type="compositionally biased region" description="Basic and acidic residues" evidence="1">
    <location>
        <begin position="467"/>
        <end position="481"/>
    </location>
</feature>
<feature type="domain" description="Flagellar hook-length control protein-like C-terminal" evidence="2">
    <location>
        <begin position="353"/>
        <end position="430"/>
    </location>
</feature>
<name>A0AAU7KUK4_9GAMM</name>
<keyword evidence="3" id="KW-0282">Flagellum</keyword>
<dbReference type="PANTHER" id="PTHR37533:SF2">
    <property type="entry name" value="FLAGELLAR HOOK-LENGTH CONTROL PROTEIN"/>
    <property type="match status" value="1"/>
</dbReference>
<feature type="region of interest" description="Disordered" evidence="1">
    <location>
        <begin position="1"/>
        <end position="25"/>
    </location>
</feature>
<feature type="compositionally biased region" description="Basic and acidic residues" evidence="1">
    <location>
        <begin position="59"/>
        <end position="68"/>
    </location>
</feature>
<reference evidence="3" key="1">
    <citation type="submission" date="2022-06" db="EMBL/GenBank/DDBJ databases">
        <title>A novel DMS-producing enzyme.</title>
        <authorList>
            <person name="Zhang Y."/>
        </authorList>
    </citation>
    <scope>NUCLEOTIDE SEQUENCE</scope>
    <source>
        <strain evidence="3">H10-59</strain>
    </source>
</reference>
<keyword evidence="3" id="KW-0969">Cilium</keyword>
<dbReference type="RefSeq" id="WP_348815031.1">
    <property type="nucleotide sequence ID" value="NZ_CP098828.1"/>
</dbReference>
<proteinExistence type="predicted"/>
<protein>
    <submittedName>
        <fullName evidence="3">Flagellar hook-length control protein FliK</fullName>
    </submittedName>
</protein>
<feature type="region of interest" description="Disordered" evidence="1">
    <location>
        <begin position="229"/>
        <end position="253"/>
    </location>
</feature>
<feature type="region of interest" description="Disordered" evidence="1">
    <location>
        <begin position="37"/>
        <end position="114"/>
    </location>
</feature>
<dbReference type="AlphaFoldDB" id="A0AAU7KUK4"/>
<evidence type="ECO:0000313" key="3">
    <source>
        <dbReference type="EMBL" id="XBO75040.1"/>
    </source>
</evidence>
<feature type="compositionally biased region" description="Polar residues" evidence="1">
    <location>
        <begin position="424"/>
        <end position="447"/>
    </location>
</feature>
<feature type="compositionally biased region" description="Polar residues" evidence="1">
    <location>
        <begin position="152"/>
        <end position="169"/>
    </location>
</feature>
<gene>
    <name evidence="3" type="ORF">NFG57_19915</name>
</gene>